<dbReference type="Proteomes" id="UP000075515">
    <property type="component" value="Unassembled WGS sequence"/>
</dbReference>
<organism evidence="1 2">
    <name type="scientific">Sorangium cellulosum</name>
    <name type="common">Polyangium cellulosum</name>
    <dbReference type="NCBI Taxonomy" id="56"/>
    <lineage>
        <taxon>Bacteria</taxon>
        <taxon>Pseudomonadati</taxon>
        <taxon>Myxococcota</taxon>
        <taxon>Polyangia</taxon>
        <taxon>Polyangiales</taxon>
        <taxon>Polyangiaceae</taxon>
        <taxon>Sorangium</taxon>
    </lineage>
</organism>
<name>A0A150SQ00_SORCE</name>
<dbReference type="AlphaFoldDB" id="A0A150SQ00"/>
<accession>A0A150SQ00</accession>
<evidence type="ECO:0000313" key="2">
    <source>
        <dbReference type="Proteomes" id="UP000075515"/>
    </source>
</evidence>
<sequence length="112" mass="11608">MFPGARIVPIVKQPLGLKGDQSARRVAPPFELRADDAGRGEHVLLATRVGDGLTASSETVGAEPNQAVLEDDLGDMCSGETPFEGRTAAPPDWTLDDAGAVDAQVDVLVAAV</sequence>
<dbReference type="EMBL" id="JEMC01002513">
    <property type="protein sequence ID" value="KYF86869.1"/>
    <property type="molecule type" value="Genomic_DNA"/>
</dbReference>
<proteinExistence type="predicted"/>
<reference evidence="1 2" key="1">
    <citation type="submission" date="2014-02" db="EMBL/GenBank/DDBJ databases">
        <title>The small core and large imbalanced accessory genome model reveals a collaborative survival strategy of Sorangium cellulosum strains in nature.</title>
        <authorList>
            <person name="Han K."/>
            <person name="Peng R."/>
            <person name="Blom J."/>
            <person name="Li Y.-Z."/>
        </authorList>
    </citation>
    <scope>NUCLEOTIDE SEQUENCE [LARGE SCALE GENOMIC DNA]</scope>
    <source>
        <strain evidence="1 2">So0149</strain>
    </source>
</reference>
<protein>
    <submittedName>
        <fullName evidence="1">Uncharacterized protein</fullName>
    </submittedName>
</protein>
<evidence type="ECO:0000313" key="1">
    <source>
        <dbReference type="EMBL" id="KYF86869.1"/>
    </source>
</evidence>
<gene>
    <name evidence="1" type="ORF">BE18_14945</name>
</gene>
<comment type="caution">
    <text evidence="1">The sequence shown here is derived from an EMBL/GenBank/DDBJ whole genome shotgun (WGS) entry which is preliminary data.</text>
</comment>